<feature type="transmembrane region" description="Helical" evidence="1">
    <location>
        <begin position="38"/>
        <end position="57"/>
    </location>
</feature>
<evidence type="ECO:0000313" key="3">
    <source>
        <dbReference type="Proteomes" id="UP001629536"/>
    </source>
</evidence>
<feature type="transmembrane region" description="Helical" evidence="1">
    <location>
        <begin position="78"/>
        <end position="101"/>
    </location>
</feature>
<organism evidence="2 3">
    <name type="scientific">Helcococcus bovis</name>
    <dbReference type="NCBI Taxonomy" id="3153252"/>
    <lineage>
        <taxon>Bacteria</taxon>
        <taxon>Bacillati</taxon>
        <taxon>Bacillota</taxon>
        <taxon>Tissierellia</taxon>
        <taxon>Tissierellales</taxon>
        <taxon>Peptoniphilaceae</taxon>
        <taxon>Helcococcus</taxon>
    </lineage>
</organism>
<accession>A0ABW9F7Z2</accession>
<comment type="caution">
    <text evidence="2">The sequence shown here is derived from an EMBL/GenBank/DDBJ whole genome shotgun (WGS) entry which is preliminary data.</text>
</comment>
<reference evidence="2 3" key="1">
    <citation type="journal article" date="2024" name="Front. Microbiol.">
        <title>Pangenomic and biochemical analyses of Helcococcus ovis reveal widespread tetracycline resistance and a novel bacterial species, Helcococcus bovis.</title>
        <authorList>
            <person name="Cunha F."/>
            <person name="Zhai Y."/>
            <person name="Casaro S."/>
            <person name="Jones K.L."/>
            <person name="Hernandez M."/>
            <person name="Bisinotto R.S."/>
            <person name="Kariyawasam S."/>
            <person name="Brown M.B."/>
            <person name="Phillips A."/>
            <person name="Jeong K.C."/>
            <person name="Galvao K.N."/>
        </authorList>
    </citation>
    <scope>NUCLEOTIDE SEQUENCE [LARGE SCALE GENOMIC DNA]</scope>
    <source>
        <strain evidence="2 3">KG197</strain>
    </source>
</reference>
<protein>
    <submittedName>
        <fullName evidence="2">Uncharacterized protein</fullName>
    </submittedName>
</protein>
<keyword evidence="1" id="KW-0472">Membrane</keyword>
<name>A0ABW9F7Z2_9FIRM</name>
<keyword evidence="3" id="KW-1185">Reference proteome</keyword>
<evidence type="ECO:0000256" key="1">
    <source>
        <dbReference type="SAM" id="Phobius"/>
    </source>
</evidence>
<evidence type="ECO:0000313" key="2">
    <source>
        <dbReference type="EMBL" id="MFM1525579.1"/>
    </source>
</evidence>
<keyword evidence="1" id="KW-0812">Transmembrane</keyword>
<dbReference type="RefSeq" id="WP_408126942.1">
    <property type="nucleotide sequence ID" value="NZ_JBFNFH010000023.1"/>
</dbReference>
<sequence length="126" mass="13810">MELVLPQNYVEIEQEEMEYLDGGGVGYNWWNNAKNVGTALYVIFSAAGFGVGIYNSYALKKFLRQNANKAVKMVYSKIVGYAGMTIGGFVAGIANLVMTAIGTSLGQIMSNVLDRIDGRYDGYLWA</sequence>
<dbReference type="Proteomes" id="UP001629536">
    <property type="component" value="Unassembled WGS sequence"/>
</dbReference>
<proteinExistence type="predicted"/>
<dbReference type="EMBL" id="JBFNFH010000023">
    <property type="protein sequence ID" value="MFM1525579.1"/>
    <property type="molecule type" value="Genomic_DNA"/>
</dbReference>
<keyword evidence="1" id="KW-1133">Transmembrane helix</keyword>
<gene>
    <name evidence="2" type="ORF">ABGF40_07895</name>
</gene>